<keyword evidence="2" id="KW-0472">Membrane</keyword>
<evidence type="ECO:0000313" key="3">
    <source>
        <dbReference type="EMBL" id="OZG51261.1"/>
    </source>
</evidence>
<keyword evidence="2" id="KW-0812">Transmembrane</keyword>
<protein>
    <submittedName>
        <fullName evidence="3">Uncharacterized protein</fullName>
    </submittedName>
</protein>
<dbReference type="EMBL" id="MWWR01000009">
    <property type="protein sequence ID" value="OZG51261.1"/>
    <property type="molecule type" value="Genomic_DNA"/>
</dbReference>
<keyword evidence="2" id="KW-1133">Transmembrane helix</keyword>
<evidence type="ECO:0000256" key="2">
    <source>
        <dbReference type="SAM" id="Phobius"/>
    </source>
</evidence>
<evidence type="ECO:0000256" key="1">
    <source>
        <dbReference type="SAM" id="MobiDB-lite"/>
    </source>
</evidence>
<gene>
    <name evidence="3" type="ORF">PSRA_1205</name>
</gene>
<feature type="transmembrane region" description="Helical" evidence="2">
    <location>
        <begin position="174"/>
        <end position="198"/>
    </location>
</feature>
<accession>A0A261EWN2</accession>
<feature type="transmembrane region" description="Helical" evidence="2">
    <location>
        <begin position="297"/>
        <end position="316"/>
    </location>
</feature>
<evidence type="ECO:0000313" key="4">
    <source>
        <dbReference type="Proteomes" id="UP000216725"/>
    </source>
</evidence>
<proteinExistence type="predicted"/>
<organism evidence="3 4">
    <name type="scientific">Pseudoscardovia radai</name>
    <dbReference type="NCBI Taxonomy" id="987066"/>
    <lineage>
        <taxon>Bacteria</taxon>
        <taxon>Bacillati</taxon>
        <taxon>Actinomycetota</taxon>
        <taxon>Actinomycetes</taxon>
        <taxon>Bifidobacteriales</taxon>
        <taxon>Bifidobacteriaceae</taxon>
        <taxon>Pseudoscardovia</taxon>
    </lineage>
</organism>
<reference evidence="3 4" key="1">
    <citation type="journal article" date="2017" name="BMC Genomics">
        <title>Comparative genomic and phylogenomic analyses of the Bifidobacteriaceae family.</title>
        <authorList>
            <person name="Lugli G.A."/>
            <person name="Milani C."/>
            <person name="Turroni F."/>
            <person name="Duranti S."/>
            <person name="Mancabelli L."/>
            <person name="Mangifesta M."/>
            <person name="Ferrario C."/>
            <person name="Modesto M."/>
            <person name="Mattarelli P."/>
            <person name="Jiri K."/>
            <person name="van Sinderen D."/>
            <person name="Ventura M."/>
        </authorList>
    </citation>
    <scope>NUCLEOTIDE SEQUENCE [LARGE SCALE GENOMIC DNA]</scope>
    <source>
        <strain evidence="3 4">DSM 24742</strain>
    </source>
</reference>
<feature type="transmembrane region" description="Helical" evidence="2">
    <location>
        <begin position="146"/>
        <end position="168"/>
    </location>
</feature>
<sequence>MNDHKRDSAPISAGGGAGWRPWETPGQVPFAPAEGQEQPGEADRSIWSAVQEQVLRENGRSDGAASATASSVDDGAAFGGARGGAARGGAYDFSAGSSTIHDASSAFSGPAASASAFASAAASAFSSADPIDDIVRKVRRGRRVRLAIWCVIAAVFELFVVALCWMLGSDPDAAQVLRIAAIVLGVVLVAFTAPLFVWARYPDLTLDERGRFRAAVESFASGDFAGAFNRSAGFAGLSGFSGLTGNGSKGMIYNPLRNAPGFISIVLPALFGPVGIILELVLASLRHECFRRSDRFFVWWFAGWGVGLGLICWFGVRLVVAALSGGIHITS</sequence>
<dbReference type="AlphaFoldDB" id="A0A261EWN2"/>
<feature type="region of interest" description="Disordered" evidence="1">
    <location>
        <begin position="1"/>
        <end position="48"/>
    </location>
</feature>
<comment type="caution">
    <text evidence="3">The sequence shown here is derived from an EMBL/GenBank/DDBJ whole genome shotgun (WGS) entry which is preliminary data.</text>
</comment>
<dbReference type="Proteomes" id="UP000216725">
    <property type="component" value="Unassembled WGS sequence"/>
</dbReference>
<keyword evidence="4" id="KW-1185">Reference proteome</keyword>
<name>A0A261EWN2_9BIFI</name>
<feature type="transmembrane region" description="Helical" evidence="2">
    <location>
        <begin position="261"/>
        <end position="285"/>
    </location>
</feature>